<evidence type="ECO:0000313" key="5">
    <source>
        <dbReference type="EMBL" id="AYF72580.1"/>
    </source>
</evidence>
<dbReference type="Proteomes" id="UP000267164">
    <property type="component" value="Chromosome"/>
</dbReference>
<accession>A0A386Z4L1</accession>
<dbReference type="EMBL" id="CP032568">
    <property type="protein sequence ID" value="AYF72580.1"/>
    <property type="molecule type" value="Genomic_DNA"/>
</dbReference>
<dbReference type="Gene3D" id="3.30.300.30">
    <property type="match status" value="1"/>
</dbReference>
<dbReference type="GO" id="GO:0006631">
    <property type="term" value="P:fatty acid metabolic process"/>
    <property type="evidence" value="ECO:0007669"/>
    <property type="project" value="TreeGrafter"/>
</dbReference>
<dbReference type="InterPro" id="IPR000873">
    <property type="entry name" value="AMP-dep_synth/lig_dom"/>
</dbReference>
<dbReference type="PROSITE" id="PS00455">
    <property type="entry name" value="AMP_BINDING"/>
    <property type="match status" value="1"/>
</dbReference>
<dbReference type="AlphaFoldDB" id="A0A386Z4L1"/>
<evidence type="ECO:0000313" key="6">
    <source>
        <dbReference type="Proteomes" id="UP000267164"/>
    </source>
</evidence>
<dbReference type="InterPro" id="IPR025110">
    <property type="entry name" value="AMP-bd_C"/>
</dbReference>
<feature type="domain" description="AMP-binding enzyme C-terminal" evidence="4">
    <location>
        <begin position="467"/>
        <end position="543"/>
    </location>
</feature>
<dbReference type="Gene3D" id="3.40.50.12780">
    <property type="entry name" value="N-terminal domain of ligase-like"/>
    <property type="match status" value="1"/>
</dbReference>
<name>A0A386Z4L1_9NOCA</name>
<sequence length="553" mass="59316">MTNAIDLQALAAQVAAQLTGPGGPFEMTVEQVLGAPQTVFANRHGSLLELLEASRELGDREYLVSARTRYTFAEHYAAAGALAAALAQRYGVGKGDRVGILAANAPEWVLTFWAAQRLGAIPVGYNAWWVPREIAYGLEHSTPKVVIADGKRAALAAETGTDIPVLTMETDLPALIAEFAGGHPRTAVSEDDPAIILYTSGTTGRPKGVVHTQRNMVAVADYHRFMDALSAGFRGQRWDGSPAGRRYLATMPLFHIASLHNLSIPRLTTGDTVIFPTSGEFDAESLLALVAAERVTNWAAVPTLANRILAVDLSKYDLSSLTAFSLNSAPASPALVQRLRERFPVALQGLTTSYGCTESGTAATVATPPELAADNETVGRAVVGVSIEVRDPEGKVVPDGEEGEICVRSPYVMLGYWNNEAATAAAIDENRWLRTGDFGTLREGKLYISGRRSDLILRGGENVYPQEIENVLDAHPAVRESAVIGVPHEDLGQEVAAIVVVDRPDSVTEDDLRAHVAGQLAYFKVPARWLVTAEPLPRNATGKVLRRDLSLGE</sequence>
<evidence type="ECO:0000256" key="2">
    <source>
        <dbReference type="ARBA" id="ARBA00022598"/>
    </source>
</evidence>
<organism evidence="5 6">
    <name type="scientific">Nocardia yunnanensis</name>
    <dbReference type="NCBI Taxonomy" id="2382165"/>
    <lineage>
        <taxon>Bacteria</taxon>
        <taxon>Bacillati</taxon>
        <taxon>Actinomycetota</taxon>
        <taxon>Actinomycetes</taxon>
        <taxon>Mycobacteriales</taxon>
        <taxon>Nocardiaceae</taxon>
        <taxon>Nocardia</taxon>
    </lineage>
</organism>
<dbReference type="PANTHER" id="PTHR43201:SF5">
    <property type="entry name" value="MEDIUM-CHAIN ACYL-COA LIGASE ACSF2, MITOCHONDRIAL"/>
    <property type="match status" value="1"/>
</dbReference>
<dbReference type="KEGG" id="nyu:D7D52_00315"/>
<gene>
    <name evidence="5" type="ORF">D7D52_00315</name>
</gene>
<dbReference type="InterPro" id="IPR045851">
    <property type="entry name" value="AMP-bd_C_sf"/>
</dbReference>
<dbReference type="RefSeq" id="WP_120734527.1">
    <property type="nucleotide sequence ID" value="NZ_CP032568.1"/>
</dbReference>
<comment type="similarity">
    <text evidence="1">Belongs to the ATP-dependent AMP-binding enzyme family.</text>
</comment>
<dbReference type="PANTHER" id="PTHR43201">
    <property type="entry name" value="ACYL-COA SYNTHETASE"/>
    <property type="match status" value="1"/>
</dbReference>
<dbReference type="Pfam" id="PF13193">
    <property type="entry name" value="AMP-binding_C"/>
    <property type="match status" value="1"/>
</dbReference>
<feature type="domain" description="AMP-dependent synthetase/ligase" evidence="3">
    <location>
        <begin position="54"/>
        <end position="417"/>
    </location>
</feature>
<dbReference type="GO" id="GO:0031956">
    <property type="term" value="F:medium-chain fatty acid-CoA ligase activity"/>
    <property type="evidence" value="ECO:0007669"/>
    <property type="project" value="TreeGrafter"/>
</dbReference>
<dbReference type="SUPFAM" id="SSF56801">
    <property type="entry name" value="Acetyl-CoA synthetase-like"/>
    <property type="match status" value="1"/>
</dbReference>
<evidence type="ECO:0000259" key="4">
    <source>
        <dbReference type="Pfam" id="PF13193"/>
    </source>
</evidence>
<evidence type="ECO:0000259" key="3">
    <source>
        <dbReference type="Pfam" id="PF00501"/>
    </source>
</evidence>
<dbReference type="InterPro" id="IPR020845">
    <property type="entry name" value="AMP-binding_CS"/>
</dbReference>
<evidence type="ECO:0000256" key="1">
    <source>
        <dbReference type="ARBA" id="ARBA00006432"/>
    </source>
</evidence>
<dbReference type="InterPro" id="IPR042099">
    <property type="entry name" value="ANL_N_sf"/>
</dbReference>
<keyword evidence="6" id="KW-1185">Reference proteome</keyword>
<protein>
    <submittedName>
        <fullName evidence="5">Long-chain fatty acid--CoA ligase</fullName>
    </submittedName>
</protein>
<keyword evidence="2 5" id="KW-0436">Ligase</keyword>
<reference evidence="5 6" key="1">
    <citation type="submission" date="2018-09" db="EMBL/GenBank/DDBJ databases">
        <title>Nocardia yunnanensis sp. nov., an actinomycete isolated from a soil sample.</title>
        <authorList>
            <person name="Zhang J."/>
        </authorList>
    </citation>
    <scope>NUCLEOTIDE SEQUENCE [LARGE SCALE GENOMIC DNA]</scope>
    <source>
        <strain evidence="5 6">CFHS0054</strain>
    </source>
</reference>
<dbReference type="Pfam" id="PF00501">
    <property type="entry name" value="AMP-binding"/>
    <property type="match status" value="1"/>
</dbReference>
<proteinExistence type="inferred from homology"/>
<dbReference type="OrthoDB" id="9803968at2"/>